<dbReference type="EMBL" id="JABDTM020014291">
    <property type="protein sequence ID" value="KAH0819547.1"/>
    <property type="molecule type" value="Genomic_DNA"/>
</dbReference>
<dbReference type="Proteomes" id="UP000719412">
    <property type="component" value="Unassembled WGS sequence"/>
</dbReference>
<gene>
    <name evidence="2" type="ORF">GEV33_003244</name>
</gene>
<keyword evidence="3" id="KW-1185">Reference proteome</keyword>
<evidence type="ECO:0000313" key="3">
    <source>
        <dbReference type="Proteomes" id="UP000719412"/>
    </source>
</evidence>
<name>A0A8J6LHZ9_TENMO</name>
<proteinExistence type="predicted"/>
<accession>A0A8J6LHZ9</accession>
<comment type="caution">
    <text evidence="2">The sequence shown here is derived from an EMBL/GenBank/DDBJ whole genome shotgun (WGS) entry which is preliminary data.</text>
</comment>
<feature type="region of interest" description="Disordered" evidence="1">
    <location>
        <begin position="124"/>
        <end position="144"/>
    </location>
</feature>
<evidence type="ECO:0000313" key="2">
    <source>
        <dbReference type="EMBL" id="KAH0819547.1"/>
    </source>
</evidence>
<evidence type="ECO:0000256" key="1">
    <source>
        <dbReference type="SAM" id="MobiDB-lite"/>
    </source>
</evidence>
<dbReference type="AlphaFoldDB" id="A0A8J6LHZ9"/>
<reference evidence="2" key="1">
    <citation type="journal article" date="2020" name="J Insects Food Feed">
        <title>The yellow mealworm (Tenebrio molitor) genome: a resource for the emerging insects as food and feed industry.</title>
        <authorList>
            <person name="Eriksson T."/>
            <person name="Andere A."/>
            <person name="Kelstrup H."/>
            <person name="Emery V."/>
            <person name="Picard C."/>
        </authorList>
    </citation>
    <scope>NUCLEOTIDE SEQUENCE</scope>
    <source>
        <strain evidence="2">Stoneville</strain>
        <tissue evidence="2">Whole head</tissue>
    </source>
</reference>
<feature type="region of interest" description="Disordered" evidence="1">
    <location>
        <begin position="231"/>
        <end position="260"/>
    </location>
</feature>
<feature type="region of interest" description="Disordered" evidence="1">
    <location>
        <begin position="1"/>
        <end position="25"/>
    </location>
</feature>
<organism evidence="2 3">
    <name type="scientific">Tenebrio molitor</name>
    <name type="common">Yellow mealworm beetle</name>
    <dbReference type="NCBI Taxonomy" id="7067"/>
    <lineage>
        <taxon>Eukaryota</taxon>
        <taxon>Metazoa</taxon>
        <taxon>Ecdysozoa</taxon>
        <taxon>Arthropoda</taxon>
        <taxon>Hexapoda</taxon>
        <taxon>Insecta</taxon>
        <taxon>Pterygota</taxon>
        <taxon>Neoptera</taxon>
        <taxon>Endopterygota</taxon>
        <taxon>Coleoptera</taxon>
        <taxon>Polyphaga</taxon>
        <taxon>Cucujiformia</taxon>
        <taxon>Tenebrionidae</taxon>
        <taxon>Tenebrio</taxon>
    </lineage>
</organism>
<reference evidence="2" key="2">
    <citation type="submission" date="2021-08" db="EMBL/GenBank/DDBJ databases">
        <authorList>
            <person name="Eriksson T."/>
        </authorList>
    </citation>
    <scope>NUCLEOTIDE SEQUENCE</scope>
    <source>
        <strain evidence="2">Stoneville</strain>
        <tissue evidence="2">Whole head</tissue>
    </source>
</reference>
<sequence length="491" mass="55673">MAIQLQRSAKRSRLTDPQRMSPPQMNKRYVFRIEEQRDVHRRNRATTLKGRNVDKPAVNCGDDRLPLTSIKQDTAKWTGDTSLITKSIPPPVGAPPTGTVYAVTYAEQSRKRCRMMRFHLTGTARRWTPESPGSGRRKDGDEQVLDNNKKCLEWRNPKGPNMSKTGILHRGGGSEWGALIYALDGRFVAGIIERAVRTPAWFIETKRNIDDVMGPSLVLLCRKRNTPVQLSLSAGGPKSAVSGRRWRHLSRKSTEQSSRQNENSLGRFLIMALPVYPEAGSCWIPYVCAFTLHEFCIDKLRDWKISSVWKNTPGKNRIFPLRREKEKPPTCAFQTALFALLVLETSTLFNKHSPYAILLFPVASPGEKQKREKIRAASLPCNKSECGGRRRRNGDAIMTEPGYRLEAVYGVTTTIFFFGLNHPTIDPMFVCLALEDAWEAAPPPMRFNECRLSMSARQTHDPCLFINGTKRNLQFSDDIRQHPQVPNARQI</sequence>
<protein>
    <submittedName>
        <fullName evidence="2">Uncharacterized protein</fullName>
    </submittedName>
</protein>